<protein>
    <submittedName>
        <fullName evidence="2">Uncharacterized protein</fullName>
    </submittedName>
</protein>
<feature type="region of interest" description="Disordered" evidence="1">
    <location>
        <begin position="277"/>
        <end position="299"/>
    </location>
</feature>
<dbReference type="Proteomes" id="UP001165122">
    <property type="component" value="Unassembled WGS sequence"/>
</dbReference>
<evidence type="ECO:0000256" key="1">
    <source>
        <dbReference type="SAM" id="MobiDB-lite"/>
    </source>
</evidence>
<sequence length="315" mass="35615">MSSFLYQNTDSAISFGGGTSFNPLASSPPRPKYDFQLTQTSHQISPPVPLPIRSNSFPSTPPSFNFSPPQILNDPPSPSSIDVVICGSSMHDRSWLESKVKSMMSNFEVELNSAMSRRGITLLPSSLNSIMTKHHQLITQRLPQTSLNHLQALAENLSNLHLSKVKKDAETYILQTLEPRTLDWLQTQVAVFRPKICILLDYVPSDTSLLVDSFLSYHQSSLLKLISGISCLRRNEVEKLFHLNNEAKKVRERHLKKIKMLLEKKHEGNKTKQVKWNVKEGKVKRKSRKNVKKGRKREEDDGIKEVLGVLGGLHL</sequence>
<proteinExistence type="predicted"/>
<evidence type="ECO:0000313" key="2">
    <source>
        <dbReference type="EMBL" id="GMI14420.1"/>
    </source>
</evidence>
<keyword evidence="3" id="KW-1185">Reference proteome</keyword>
<evidence type="ECO:0000313" key="3">
    <source>
        <dbReference type="Proteomes" id="UP001165122"/>
    </source>
</evidence>
<reference evidence="3" key="1">
    <citation type="journal article" date="2023" name="Commun. Biol.">
        <title>Genome analysis of Parmales, the sister group of diatoms, reveals the evolutionary specialization of diatoms from phago-mixotrophs to photoautotrophs.</title>
        <authorList>
            <person name="Ban H."/>
            <person name="Sato S."/>
            <person name="Yoshikawa S."/>
            <person name="Yamada K."/>
            <person name="Nakamura Y."/>
            <person name="Ichinomiya M."/>
            <person name="Sato N."/>
            <person name="Blanc-Mathieu R."/>
            <person name="Endo H."/>
            <person name="Kuwata A."/>
            <person name="Ogata H."/>
        </authorList>
    </citation>
    <scope>NUCLEOTIDE SEQUENCE [LARGE SCALE GENOMIC DNA]</scope>
    <source>
        <strain evidence="3">NIES 3700</strain>
    </source>
</reference>
<organism evidence="2 3">
    <name type="scientific">Triparma laevis f. longispina</name>
    <dbReference type="NCBI Taxonomy" id="1714387"/>
    <lineage>
        <taxon>Eukaryota</taxon>
        <taxon>Sar</taxon>
        <taxon>Stramenopiles</taxon>
        <taxon>Ochrophyta</taxon>
        <taxon>Bolidophyceae</taxon>
        <taxon>Parmales</taxon>
        <taxon>Triparmaceae</taxon>
        <taxon>Triparma</taxon>
    </lineage>
</organism>
<feature type="compositionally biased region" description="Basic residues" evidence="1">
    <location>
        <begin position="282"/>
        <end position="295"/>
    </location>
</feature>
<dbReference type="AlphaFoldDB" id="A0A9W7KX34"/>
<accession>A0A9W7KX34</accession>
<comment type="caution">
    <text evidence="2">The sequence shown here is derived from an EMBL/GenBank/DDBJ whole genome shotgun (WGS) entry which is preliminary data.</text>
</comment>
<gene>
    <name evidence="2" type="ORF">TrLO_g2430</name>
</gene>
<name>A0A9W7KX34_9STRA</name>
<dbReference type="EMBL" id="BRXW01000213">
    <property type="protein sequence ID" value="GMI14420.1"/>
    <property type="molecule type" value="Genomic_DNA"/>
</dbReference>